<protein>
    <submittedName>
        <fullName evidence="2">ABC-type transport system involved in multi-copper enzyme maturation permease subunit</fullName>
    </submittedName>
</protein>
<feature type="transmembrane region" description="Helical" evidence="1">
    <location>
        <begin position="121"/>
        <end position="145"/>
    </location>
</feature>
<dbReference type="Pfam" id="PF12679">
    <property type="entry name" value="ABC2_membrane_2"/>
    <property type="match status" value="1"/>
</dbReference>
<keyword evidence="1" id="KW-0812">Transmembrane</keyword>
<name>A0ABT9NZL7_9ACTN</name>
<keyword evidence="1" id="KW-1133">Transmembrane helix</keyword>
<comment type="caution">
    <text evidence="2">The sequence shown here is derived from an EMBL/GenBank/DDBJ whole genome shotgun (WGS) entry which is preliminary data.</text>
</comment>
<organism evidence="2 3">
    <name type="scientific">Kineosporia succinea</name>
    <dbReference type="NCBI Taxonomy" id="84632"/>
    <lineage>
        <taxon>Bacteria</taxon>
        <taxon>Bacillati</taxon>
        <taxon>Actinomycetota</taxon>
        <taxon>Actinomycetes</taxon>
        <taxon>Kineosporiales</taxon>
        <taxon>Kineosporiaceae</taxon>
        <taxon>Kineosporia</taxon>
    </lineage>
</organism>
<dbReference type="Proteomes" id="UP001235712">
    <property type="component" value="Unassembled WGS sequence"/>
</dbReference>
<proteinExistence type="predicted"/>
<dbReference type="RefSeq" id="WP_307240110.1">
    <property type="nucleotide sequence ID" value="NZ_JAUSQZ010000001.1"/>
</dbReference>
<feature type="transmembrane region" description="Helical" evidence="1">
    <location>
        <begin position="236"/>
        <end position="256"/>
    </location>
</feature>
<dbReference type="EMBL" id="JAUSQZ010000001">
    <property type="protein sequence ID" value="MDP9825881.1"/>
    <property type="molecule type" value="Genomic_DNA"/>
</dbReference>
<reference evidence="2 3" key="1">
    <citation type="submission" date="2023-07" db="EMBL/GenBank/DDBJ databases">
        <title>Sequencing the genomes of 1000 actinobacteria strains.</title>
        <authorList>
            <person name="Klenk H.-P."/>
        </authorList>
    </citation>
    <scope>NUCLEOTIDE SEQUENCE [LARGE SCALE GENOMIC DNA]</scope>
    <source>
        <strain evidence="2 3">DSM 44388</strain>
    </source>
</reference>
<feature type="transmembrane region" description="Helical" evidence="1">
    <location>
        <begin position="157"/>
        <end position="180"/>
    </location>
</feature>
<evidence type="ECO:0000256" key="1">
    <source>
        <dbReference type="SAM" id="Phobius"/>
    </source>
</evidence>
<evidence type="ECO:0000313" key="2">
    <source>
        <dbReference type="EMBL" id="MDP9825881.1"/>
    </source>
</evidence>
<keyword evidence="1" id="KW-0472">Membrane</keyword>
<feature type="transmembrane region" description="Helical" evidence="1">
    <location>
        <begin position="187"/>
        <end position="206"/>
    </location>
</feature>
<accession>A0ABT9NZL7</accession>
<sequence>MSAQTALPAWAAPGATQDLKVNRPSMLTLTRIELRKMADTRAGRWLLIITAGLVALVIGAMAIWGDDDSTLLTYVQLAAFPITVFGPVLGIMTVTSEWSQRTALTTFTLVPQRGKVIAAKLLAALVLSVITMAVTLAVAAVATLFSGARDPWDVTAVVVAELVLFVAINFAIGVGFGLLFGNTPVAIVCFFALPIVFSLASMFSALQTPSEWLNPNATLEVLINAEGISGQEWAKVLATVALWMVAPLVIGAVRTVRREVK</sequence>
<feature type="transmembrane region" description="Helical" evidence="1">
    <location>
        <begin position="71"/>
        <end position="94"/>
    </location>
</feature>
<gene>
    <name evidence="2" type="ORF">J2S57_001630</name>
</gene>
<keyword evidence="3" id="KW-1185">Reference proteome</keyword>
<feature type="transmembrane region" description="Helical" evidence="1">
    <location>
        <begin position="45"/>
        <end position="65"/>
    </location>
</feature>
<evidence type="ECO:0000313" key="3">
    <source>
        <dbReference type="Proteomes" id="UP001235712"/>
    </source>
</evidence>